<feature type="compositionally biased region" description="Basic and acidic residues" evidence="4">
    <location>
        <begin position="149"/>
        <end position="183"/>
    </location>
</feature>
<dbReference type="Pfam" id="PF10516">
    <property type="entry name" value="SHNi-TPR"/>
    <property type="match status" value="1"/>
</dbReference>
<dbReference type="PANTHER" id="PTHR15081">
    <property type="entry name" value="NUCLEAR AUTOANTIGENIC SPERM PROTEIN NASP -RELATED"/>
    <property type="match status" value="1"/>
</dbReference>
<dbReference type="AlphaFoldDB" id="A0AAD5WRG1"/>
<dbReference type="Proteomes" id="UP001201980">
    <property type="component" value="Unassembled WGS sequence"/>
</dbReference>
<keyword evidence="7" id="KW-1185">Reference proteome</keyword>
<evidence type="ECO:0000259" key="5">
    <source>
        <dbReference type="Pfam" id="PF10516"/>
    </source>
</evidence>
<evidence type="ECO:0000256" key="3">
    <source>
        <dbReference type="SAM" id="Coils"/>
    </source>
</evidence>
<dbReference type="PANTHER" id="PTHR15081:SF1">
    <property type="entry name" value="NUCLEAR AUTOANTIGENIC SPERM PROTEIN"/>
    <property type="match status" value="1"/>
</dbReference>
<feature type="coiled-coil region" evidence="3">
    <location>
        <begin position="358"/>
        <end position="415"/>
    </location>
</feature>
<evidence type="ECO:0000313" key="6">
    <source>
        <dbReference type="EMBL" id="KAJ2898542.1"/>
    </source>
</evidence>
<accession>A0AAD5WRG1</accession>
<feature type="region of interest" description="Disordered" evidence="4">
    <location>
        <begin position="37"/>
        <end position="56"/>
    </location>
</feature>
<feature type="region of interest" description="Disordered" evidence="4">
    <location>
        <begin position="240"/>
        <end position="269"/>
    </location>
</feature>
<feature type="compositionally biased region" description="Basic and acidic residues" evidence="4">
    <location>
        <begin position="244"/>
        <end position="269"/>
    </location>
</feature>
<protein>
    <recommendedName>
        <fullName evidence="5">Tetratricopeptide SHNi-TPR domain-containing protein</fullName>
    </recommendedName>
</protein>
<feature type="region of interest" description="Disordered" evidence="4">
    <location>
        <begin position="137"/>
        <end position="222"/>
    </location>
</feature>
<dbReference type="GO" id="GO:0034080">
    <property type="term" value="P:CENP-A containing chromatin assembly"/>
    <property type="evidence" value="ECO:0007669"/>
    <property type="project" value="TreeGrafter"/>
</dbReference>
<keyword evidence="2" id="KW-0802">TPR repeat</keyword>
<evidence type="ECO:0000256" key="4">
    <source>
        <dbReference type="SAM" id="MobiDB-lite"/>
    </source>
</evidence>
<feature type="compositionally biased region" description="Polar residues" evidence="4">
    <location>
        <begin position="478"/>
        <end position="487"/>
    </location>
</feature>
<dbReference type="SUPFAM" id="SSF48452">
    <property type="entry name" value="TPR-like"/>
    <property type="match status" value="1"/>
</dbReference>
<dbReference type="InterPro" id="IPR051730">
    <property type="entry name" value="NASP-like"/>
</dbReference>
<feature type="compositionally biased region" description="Acidic residues" evidence="4">
    <location>
        <begin position="195"/>
        <end position="220"/>
    </location>
</feature>
<dbReference type="EMBL" id="JAKWBI020000226">
    <property type="protein sequence ID" value="KAJ2898542.1"/>
    <property type="molecule type" value="Genomic_DNA"/>
</dbReference>
<evidence type="ECO:0000256" key="1">
    <source>
        <dbReference type="ARBA" id="ARBA00022737"/>
    </source>
</evidence>
<evidence type="ECO:0000256" key="2">
    <source>
        <dbReference type="ARBA" id="ARBA00022803"/>
    </source>
</evidence>
<dbReference type="GO" id="GO:0005654">
    <property type="term" value="C:nucleoplasm"/>
    <property type="evidence" value="ECO:0007669"/>
    <property type="project" value="TreeGrafter"/>
</dbReference>
<organism evidence="6 7">
    <name type="scientific">Zalerion maritima</name>
    <dbReference type="NCBI Taxonomy" id="339359"/>
    <lineage>
        <taxon>Eukaryota</taxon>
        <taxon>Fungi</taxon>
        <taxon>Dikarya</taxon>
        <taxon>Ascomycota</taxon>
        <taxon>Pezizomycotina</taxon>
        <taxon>Sordariomycetes</taxon>
        <taxon>Lulworthiomycetidae</taxon>
        <taxon>Lulworthiales</taxon>
        <taxon>Lulworthiaceae</taxon>
        <taxon>Zalerion</taxon>
    </lineage>
</organism>
<dbReference type="GO" id="GO:0042393">
    <property type="term" value="F:histone binding"/>
    <property type="evidence" value="ECO:0007669"/>
    <property type="project" value="TreeGrafter"/>
</dbReference>
<sequence length="521" mass="55393">MADAPHTIEVDATPVAAPANPAMPAVVSALKAEGATGTADASGGDVTMSSGASTPVPTMEQQALSLKVSLADICAKGTAAYSHKEYEKAADLYAQAAEMQAEMNGEMSPDNAEILFLYGRSLFKVGQGKSDVLGGMAATTEGGAKPKTKKEPKAEKTEVAKKAAETTAKAEKEFEKEAEDKVTAKKPLFQFTGDENFDEDDSGEEGNEESEEDEEEEDDMGVAFEVLDLSRVLFNKRLQAATEGPDKETENGKGVAEDEKPQEISPELKHVKERLADTHDLLTEISWENERYAQSVTDARKSLEYKKGLYGEDNEIVAEAHYKVSLALEFASVTQTEEDAKEAGGASAVDEELREEAADELENAIRCTKLNLENKEVELATSHAPEENEVTRSRITEVKELIAEMEQRLEDLRKPPIDINAAIASGTGAAGGLLGALASGASGSAKEVEEAKKNATDLSGLVRKKGGKKESAADTALETASNGTSNGTKRKAEEPAAEEEDSAKKVKVAEEEPAAASETAA</sequence>
<feature type="compositionally biased region" description="Polar residues" evidence="4">
    <location>
        <begin position="47"/>
        <end position="56"/>
    </location>
</feature>
<feature type="region of interest" description="Disordered" evidence="4">
    <location>
        <begin position="452"/>
        <end position="521"/>
    </location>
</feature>
<dbReference type="InterPro" id="IPR011990">
    <property type="entry name" value="TPR-like_helical_dom_sf"/>
</dbReference>
<name>A0AAD5WRG1_9PEZI</name>
<dbReference type="Gene3D" id="1.25.40.10">
    <property type="entry name" value="Tetratricopeptide repeat domain"/>
    <property type="match status" value="1"/>
</dbReference>
<reference evidence="6" key="1">
    <citation type="submission" date="2022-07" db="EMBL/GenBank/DDBJ databases">
        <title>Draft genome sequence of Zalerion maritima ATCC 34329, a (micro)plastics degrading marine fungus.</title>
        <authorList>
            <person name="Paco A."/>
            <person name="Goncalves M.F.M."/>
            <person name="Rocha-Santos T.A.P."/>
            <person name="Alves A."/>
        </authorList>
    </citation>
    <scope>NUCLEOTIDE SEQUENCE</scope>
    <source>
        <strain evidence="6">ATCC 34329</strain>
    </source>
</reference>
<keyword evidence="1" id="KW-0677">Repeat</keyword>
<evidence type="ECO:0000313" key="7">
    <source>
        <dbReference type="Proteomes" id="UP001201980"/>
    </source>
</evidence>
<proteinExistence type="predicted"/>
<gene>
    <name evidence="6" type="ORF">MKZ38_003833</name>
</gene>
<dbReference type="GO" id="GO:0006335">
    <property type="term" value="P:DNA replication-dependent chromatin assembly"/>
    <property type="evidence" value="ECO:0007669"/>
    <property type="project" value="TreeGrafter"/>
</dbReference>
<dbReference type="InterPro" id="IPR019544">
    <property type="entry name" value="Tetratricopeptide_SHNi-TPR_dom"/>
</dbReference>
<feature type="domain" description="Tetratricopeptide SHNi-TPR" evidence="5">
    <location>
        <begin position="276"/>
        <end position="306"/>
    </location>
</feature>
<comment type="caution">
    <text evidence="6">The sequence shown here is derived from an EMBL/GenBank/DDBJ whole genome shotgun (WGS) entry which is preliminary data.</text>
</comment>
<keyword evidence="3" id="KW-0175">Coiled coil</keyword>